<feature type="transmembrane region" description="Helical" evidence="5">
    <location>
        <begin position="20"/>
        <end position="44"/>
    </location>
</feature>
<feature type="transmembrane region" description="Helical" evidence="5">
    <location>
        <begin position="286"/>
        <end position="305"/>
    </location>
</feature>
<comment type="caution">
    <text evidence="6">The sequence shown here is derived from an EMBL/GenBank/DDBJ whole genome shotgun (WGS) entry which is preliminary data.</text>
</comment>
<evidence type="ECO:0000256" key="3">
    <source>
        <dbReference type="ARBA" id="ARBA00022989"/>
    </source>
</evidence>
<dbReference type="Pfam" id="PF07690">
    <property type="entry name" value="MFS_1"/>
    <property type="match status" value="1"/>
</dbReference>
<accession>A0A919X9X1</accession>
<feature type="transmembrane region" description="Helical" evidence="5">
    <location>
        <begin position="254"/>
        <end position="274"/>
    </location>
</feature>
<feature type="transmembrane region" description="Helical" evidence="5">
    <location>
        <begin position="355"/>
        <end position="374"/>
    </location>
</feature>
<feature type="transmembrane region" description="Helical" evidence="5">
    <location>
        <begin position="174"/>
        <end position="197"/>
    </location>
</feature>
<feature type="transmembrane region" description="Helical" evidence="5">
    <location>
        <begin position="83"/>
        <end position="103"/>
    </location>
</feature>
<dbReference type="InterPro" id="IPR011701">
    <property type="entry name" value="MFS"/>
</dbReference>
<evidence type="ECO:0008006" key="8">
    <source>
        <dbReference type="Google" id="ProtNLM"/>
    </source>
</evidence>
<protein>
    <recommendedName>
        <fullName evidence="8">MFS transporter</fullName>
    </recommendedName>
</protein>
<dbReference type="InterPro" id="IPR005829">
    <property type="entry name" value="Sugar_transporter_CS"/>
</dbReference>
<feature type="transmembrane region" description="Helical" evidence="5">
    <location>
        <begin position="50"/>
        <end position="71"/>
    </location>
</feature>
<feature type="transmembrane region" description="Helical" evidence="5">
    <location>
        <begin position="311"/>
        <end position="331"/>
    </location>
</feature>
<dbReference type="InterPro" id="IPR052528">
    <property type="entry name" value="Sugar_transport-like"/>
</dbReference>
<organism evidence="6 7">
    <name type="scientific">Ornithinibacillus bavariensis</name>
    <dbReference type="NCBI Taxonomy" id="545502"/>
    <lineage>
        <taxon>Bacteria</taxon>
        <taxon>Bacillati</taxon>
        <taxon>Bacillota</taxon>
        <taxon>Bacilli</taxon>
        <taxon>Bacillales</taxon>
        <taxon>Bacillaceae</taxon>
        <taxon>Ornithinibacillus</taxon>
    </lineage>
</organism>
<reference evidence="6" key="1">
    <citation type="submission" date="2021-03" db="EMBL/GenBank/DDBJ databases">
        <title>Antimicrobial resistance genes in bacteria isolated from Japanese honey, and their potential for conferring macrolide and lincosamide resistance in the American foulbrood pathogen Paenibacillus larvae.</title>
        <authorList>
            <person name="Okamoto M."/>
            <person name="Kumagai M."/>
            <person name="Kanamori H."/>
            <person name="Takamatsu D."/>
        </authorList>
    </citation>
    <scope>NUCLEOTIDE SEQUENCE</scope>
    <source>
        <strain evidence="6">J43TS3</strain>
    </source>
</reference>
<dbReference type="PROSITE" id="PS00217">
    <property type="entry name" value="SUGAR_TRANSPORT_2"/>
    <property type="match status" value="1"/>
</dbReference>
<dbReference type="Gene3D" id="1.20.1250.20">
    <property type="entry name" value="MFS general substrate transporter like domains"/>
    <property type="match status" value="1"/>
</dbReference>
<keyword evidence="4 5" id="KW-0472">Membrane</keyword>
<gene>
    <name evidence="6" type="primary">yqgE</name>
    <name evidence="6" type="ORF">J43TS3_21590</name>
</gene>
<dbReference type="GO" id="GO:0005886">
    <property type="term" value="C:plasma membrane"/>
    <property type="evidence" value="ECO:0007669"/>
    <property type="project" value="UniProtKB-SubCell"/>
</dbReference>
<proteinExistence type="predicted"/>
<evidence type="ECO:0000313" key="7">
    <source>
        <dbReference type="Proteomes" id="UP000676917"/>
    </source>
</evidence>
<evidence type="ECO:0000313" key="6">
    <source>
        <dbReference type="EMBL" id="GIO27548.1"/>
    </source>
</evidence>
<comment type="subcellular location">
    <subcellularLocation>
        <location evidence="1">Cell membrane</location>
        <topology evidence="1">Multi-pass membrane protein</topology>
    </subcellularLocation>
</comment>
<feature type="transmembrane region" description="Helical" evidence="5">
    <location>
        <begin position="109"/>
        <end position="131"/>
    </location>
</feature>
<feature type="transmembrane region" description="Helical" evidence="5">
    <location>
        <begin position="380"/>
        <end position="399"/>
    </location>
</feature>
<feature type="transmembrane region" description="Helical" evidence="5">
    <location>
        <begin position="143"/>
        <end position="168"/>
    </location>
</feature>
<dbReference type="InterPro" id="IPR036259">
    <property type="entry name" value="MFS_trans_sf"/>
</dbReference>
<dbReference type="AlphaFoldDB" id="A0A919X9X1"/>
<dbReference type="GO" id="GO:0022857">
    <property type="term" value="F:transmembrane transporter activity"/>
    <property type="evidence" value="ECO:0007669"/>
    <property type="project" value="InterPro"/>
</dbReference>
<evidence type="ECO:0000256" key="4">
    <source>
        <dbReference type="ARBA" id="ARBA00023136"/>
    </source>
</evidence>
<dbReference type="EMBL" id="BORP01000004">
    <property type="protein sequence ID" value="GIO27548.1"/>
    <property type="molecule type" value="Genomic_DNA"/>
</dbReference>
<keyword evidence="2 5" id="KW-0812">Transmembrane</keyword>
<keyword evidence="3 5" id="KW-1133">Transmembrane helix</keyword>
<evidence type="ECO:0000256" key="2">
    <source>
        <dbReference type="ARBA" id="ARBA00022692"/>
    </source>
</evidence>
<evidence type="ECO:0000256" key="1">
    <source>
        <dbReference type="ARBA" id="ARBA00004651"/>
    </source>
</evidence>
<keyword evidence="7" id="KW-1185">Reference proteome</keyword>
<name>A0A919X9X1_9BACI</name>
<dbReference type="SUPFAM" id="SSF103473">
    <property type="entry name" value="MFS general substrate transporter"/>
    <property type="match status" value="1"/>
</dbReference>
<evidence type="ECO:0000256" key="5">
    <source>
        <dbReference type="SAM" id="Phobius"/>
    </source>
</evidence>
<feature type="transmembrane region" description="Helical" evidence="5">
    <location>
        <begin position="225"/>
        <end position="248"/>
    </location>
</feature>
<sequence>MNKTLQYVLGKTEINRDLVLLLIIGGLYSLGIYLSNTFVNIYLWKQAAGNYYTIAVYNLATSVFQPITFIVAGKIAKKVDRVIVLRLGVIFLSIFFLCVLMIGEKSAHFNFMLGSLLGIGYGFYWLAFNVLTFEITEPETRDFFNGFLGVLQSFGGMIGPFTAGYIISKMDANIGYSTIFTSSFVLFICAVICSFFLKRRPAEGVYLFRRVVQERKNNRNWNRILNAHLFQGLREGIFMFVITIWVYIVTQSELSLGTFNLAFSGFSFIFYFLATKFIKPSKRKKAILIGSLMLYLSLFIILFHASYATLIVYGIIIGIAYPIMNVPYFSMTYDVIGKAWKAADLRIEYIVVRELYSNIGRVVSILAFILGITLFNEGKIIPLLLVFFGAMHLGIYLFVRNIFLTGTNKKEILIKDRVTDEKNR</sequence>
<dbReference type="Proteomes" id="UP000676917">
    <property type="component" value="Unassembled WGS sequence"/>
</dbReference>
<dbReference type="PANTHER" id="PTHR23526">
    <property type="entry name" value="INTEGRAL MEMBRANE TRANSPORT PROTEIN-RELATED"/>
    <property type="match status" value="1"/>
</dbReference>
<dbReference type="PANTHER" id="PTHR23526:SF2">
    <property type="entry name" value="MAJOR FACILITATOR SUPERFAMILY (MFS) PROFILE DOMAIN-CONTAINING PROTEIN"/>
    <property type="match status" value="1"/>
</dbReference>
<dbReference type="RefSeq" id="WP_212921033.1">
    <property type="nucleotide sequence ID" value="NZ_BORP01000004.1"/>
</dbReference>